<gene>
    <name evidence="3" type="ORF">HDA39_003612</name>
</gene>
<keyword evidence="3" id="KW-0456">Lyase</keyword>
<feature type="domain" description="VOC" evidence="2">
    <location>
        <begin position="4"/>
        <end position="124"/>
    </location>
</feature>
<keyword evidence="1" id="KW-0479">Metal-binding</keyword>
<name>A0A7W9J8K6_9ACTN</name>
<dbReference type="PANTHER" id="PTHR43048:SF3">
    <property type="entry name" value="METHYLMALONYL-COA EPIMERASE, MITOCHONDRIAL"/>
    <property type="match status" value="1"/>
</dbReference>
<organism evidence="3 4">
    <name type="scientific">Kribbella italica</name>
    <dbReference type="NCBI Taxonomy" id="1540520"/>
    <lineage>
        <taxon>Bacteria</taxon>
        <taxon>Bacillati</taxon>
        <taxon>Actinomycetota</taxon>
        <taxon>Actinomycetes</taxon>
        <taxon>Propionibacteriales</taxon>
        <taxon>Kribbellaceae</taxon>
        <taxon>Kribbella</taxon>
    </lineage>
</organism>
<dbReference type="InterPro" id="IPR029068">
    <property type="entry name" value="Glyas_Bleomycin-R_OHBP_Dase"/>
</dbReference>
<evidence type="ECO:0000313" key="3">
    <source>
        <dbReference type="EMBL" id="MBB5836878.1"/>
    </source>
</evidence>
<evidence type="ECO:0000256" key="1">
    <source>
        <dbReference type="ARBA" id="ARBA00022723"/>
    </source>
</evidence>
<dbReference type="Gene3D" id="3.10.180.10">
    <property type="entry name" value="2,3-Dihydroxybiphenyl 1,2-Dioxygenase, domain 1"/>
    <property type="match status" value="2"/>
</dbReference>
<dbReference type="InterPro" id="IPR037523">
    <property type="entry name" value="VOC_core"/>
</dbReference>
<evidence type="ECO:0000259" key="2">
    <source>
        <dbReference type="PROSITE" id="PS51819"/>
    </source>
</evidence>
<dbReference type="EMBL" id="JACHMY010000001">
    <property type="protein sequence ID" value="MBB5836878.1"/>
    <property type="molecule type" value="Genomic_DNA"/>
</dbReference>
<protein>
    <submittedName>
        <fullName evidence="3">Catechol 2,3-dioxygenase-like lactoylglutathione lyase family enzyme</fullName>
    </submittedName>
</protein>
<keyword evidence="3" id="KW-0560">Oxidoreductase</keyword>
<dbReference type="Proteomes" id="UP000549971">
    <property type="component" value="Unassembled WGS sequence"/>
</dbReference>
<keyword evidence="3" id="KW-0223">Dioxygenase</keyword>
<dbReference type="AlphaFoldDB" id="A0A7W9J8K6"/>
<accession>A0A7W9J8K6</accession>
<dbReference type="InterPro" id="IPR004360">
    <property type="entry name" value="Glyas_Fos-R_dOase_dom"/>
</dbReference>
<evidence type="ECO:0000313" key="4">
    <source>
        <dbReference type="Proteomes" id="UP000549971"/>
    </source>
</evidence>
<dbReference type="GO" id="GO:0046872">
    <property type="term" value="F:metal ion binding"/>
    <property type="evidence" value="ECO:0007669"/>
    <property type="project" value="UniProtKB-KW"/>
</dbReference>
<reference evidence="3 4" key="1">
    <citation type="submission" date="2020-08" db="EMBL/GenBank/DDBJ databases">
        <title>Sequencing the genomes of 1000 actinobacteria strains.</title>
        <authorList>
            <person name="Klenk H.-P."/>
        </authorList>
    </citation>
    <scope>NUCLEOTIDE SEQUENCE [LARGE SCALE GENOMIC DNA]</scope>
    <source>
        <strain evidence="3 4">DSM 28967</strain>
    </source>
</reference>
<dbReference type="RefSeq" id="WP_184796434.1">
    <property type="nucleotide sequence ID" value="NZ_JACHMY010000001.1"/>
</dbReference>
<comment type="caution">
    <text evidence="3">The sequence shown here is derived from an EMBL/GenBank/DDBJ whole genome shotgun (WGS) entry which is preliminary data.</text>
</comment>
<dbReference type="GO" id="GO:0051213">
    <property type="term" value="F:dioxygenase activity"/>
    <property type="evidence" value="ECO:0007669"/>
    <property type="project" value="UniProtKB-KW"/>
</dbReference>
<dbReference type="GO" id="GO:0046491">
    <property type="term" value="P:L-methylmalonyl-CoA metabolic process"/>
    <property type="evidence" value="ECO:0007669"/>
    <property type="project" value="TreeGrafter"/>
</dbReference>
<dbReference type="SUPFAM" id="SSF54593">
    <property type="entry name" value="Glyoxalase/Bleomycin resistance protein/Dihydroxybiphenyl dioxygenase"/>
    <property type="match status" value="2"/>
</dbReference>
<dbReference type="GO" id="GO:0004493">
    <property type="term" value="F:methylmalonyl-CoA epimerase activity"/>
    <property type="evidence" value="ECO:0007669"/>
    <property type="project" value="TreeGrafter"/>
</dbReference>
<dbReference type="PROSITE" id="PS51819">
    <property type="entry name" value="VOC"/>
    <property type="match status" value="2"/>
</dbReference>
<feature type="domain" description="VOC" evidence="2">
    <location>
        <begin position="150"/>
        <end position="255"/>
    </location>
</feature>
<dbReference type="GO" id="GO:0016829">
    <property type="term" value="F:lyase activity"/>
    <property type="evidence" value="ECO:0007669"/>
    <property type="project" value="UniProtKB-KW"/>
</dbReference>
<dbReference type="Pfam" id="PF00903">
    <property type="entry name" value="Glyoxalase"/>
    <property type="match status" value="2"/>
</dbReference>
<keyword evidence="4" id="KW-1185">Reference proteome</keyword>
<dbReference type="PANTHER" id="PTHR43048">
    <property type="entry name" value="METHYLMALONYL-COA EPIMERASE"/>
    <property type="match status" value="1"/>
</dbReference>
<dbReference type="InterPro" id="IPR051785">
    <property type="entry name" value="MMCE/EMCE_epimerase"/>
</dbReference>
<proteinExistence type="predicted"/>
<sequence>MLNGLRRVELGCRDLERSQAFYEGLLGFSPTGPVRDGRLTVGRGTVLLDLLEVGAGGNQGGWRNEDLQGGIRHLGFKVGAVDAEISRLEAAGVTVLSQPADVLGDVRIAFFLDPDGARLEFIQGNLSYQRIGSAALAEAEARQVPDAQPRFDHVAVTVSDLDAALAFWRDRFGFAVIGDIRHHGDPRGFLMTYLQAGDAVLEVFSFDGPVEPNDLSAAGRGVLGPRRLELLVDGAPGGQHLVAPDGVPVLLGGQR</sequence>